<evidence type="ECO:0008006" key="4">
    <source>
        <dbReference type="Google" id="ProtNLM"/>
    </source>
</evidence>
<dbReference type="AlphaFoldDB" id="A0A9P1H4U5"/>
<evidence type="ECO:0000313" key="2">
    <source>
        <dbReference type="EMBL" id="CAI4215403.1"/>
    </source>
</evidence>
<reference evidence="2" key="1">
    <citation type="submission" date="2022-11" db="EMBL/GenBank/DDBJ databases">
        <authorList>
            <person name="Scott C."/>
            <person name="Bruce N."/>
        </authorList>
    </citation>
    <scope>NUCLEOTIDE SEQUENCE</scope>
</reference>
<proteinExistence type="predicted"/>
<sequence length="283" mass="31725">MVCIKGFTTGRAYAMADMSGKKQFVTDQHVLAGIGSKTEHYPFIAMSSGKFTEDELDRFKKLDELRELVAYRLSNDEITMMVDQKNLLRKKYDPEARENLVRAVEDAKAANNPILASQLQAELDSLGKAAGLAFRTSLNPQSSSLSSNQQDRLAKLNADIRRRNNEEVRRAQLQERHRAREIEQKLARGEAVQDDPSRRLRTRAKFVHDFEEGSPKPGSKPGSGANTPNGTPKPLSEKQVLPQIAKLQEQKYAENKGIPTVHKPLMDDDIIASLDLDIDVEID</sequence>
<keyword evidence="3" id="KW-1185">Reference proteome</keyword>
<organism evidence="2 3">
    <name type="scientific">Parascedosporium putredinis</name>
    <dbReference type="NCBI Taxonomy" id="1442378"/>
    <lineage>
        <taxon>Eukaryota</taxon>
        <taxon>Fungi</taxon>
        <taxon>Dikarya</taxon>
        <taxon>Ascomycota</taxon>
        <taxon>Pezizomycotina</taxon>
        <taxon>Sordariomycetes</taxon>
        <taxon>Hypocreomycetidae</taxon>
        <taxon>Microascales</taxon>
        <taxon>Microascaceae</taxon>
        <taxon>Parascedosporium</taxon>
    </lineage>
</organism>
<name>A0A9P1H4U5_9PEZI</name>
<comment type="caution">
    <text evidence="2">The sequence shown here is derived from an EMBL/GenBank/DDBJ whole genome shotgun (WGS) entry which is preliminary data.</text>
</comment>
<feature type="region of interest" description="Disordered" evidence="1">
    <location>
        <begin position="206"/>
        <end position="241"/>
    </location>
</feature>
<evidence type="ECO:0000313" key="3">
    <source>
        <dbReference type="Proteomes" id="UP000838763"/>
    </source>
</evidence>
<dbReference type="EMBL" id="CALLCH030000012">
    <property type="protein sequence ID" value="CAI4215403.1"/>
    <property type="molecule type" value="Genomic_DNA"/>
</dbReference>
<dbReference type="OrthoDB" id="166375at2759"/>
<protein>
    <recommendedName>
        <fullName evidence="4">Plus3 domain-containing protein</fullName>
    </recommendedName>
</protein>
<dbReference type="Proteomes" id="UP000838763">
    <property type="component" value="Unassembled WGS sequence"/>
</dbReference>
<accession>A0A9P1H4U5</accession>
<feature type="compositionally biased region" description="Low complexity" evidence="1">
    <location>
        <begin position="215"/>
        <end position="224"/>
    </location>
</feature>
<gene>
    <name evidence="2" type="ORF">PPNO1_LOCUS5114</name>
</gene>
<evidence type="ECO:0000256" key="1">
    <source>
        <dbReference type="SAM" id="MobiDB-lite"/>
    </source>
</evidence>